<reference evidence="9 10" key="1">
    <citation type="submission" date="2019-07" db="EMBL/GenBank/DDBJ databases">
        <title>Whole genome shotgun sequence of Microvirga aerophila NBRC 106136.</title>
        <authorList>
            <person name="Hosoyama A."/>
            <person name="Uohara A."/>
            <person name="Ohji S."/>
            <person name="Ichikawa N."/>
        </authorList>
    </citation>
    <scope>NUCLEOTIDE SEQUENCE [LARGE SCALE GENOMIC DNA]</scope>
    <source>
        <strain evidence="9 10">NBRC 106136</strain>
    </source>
</reference>
<feature type="transmembrane region" description="Helical" evidence="8">
    <location>
        <begin position="239"/>
        <end position="256"/>
    </location>
</feature>
<keyword evidence="4" id="KW-0997">Cell inner membrane</keyword>
<evidence type="ECO:0000256" key="4">
    <source>
        <dbReference type="ARBA" id="ARBA00022519"/>
    </source>
</evidence>
<proteinExistence type="predicted"/>
<keyword evidence="6 8" id="KW-1133">Transmembrane helix</keyword>
<dbReference type="GO" id="GO:0022857">
    <property type="term" value="F:transmembrane transporter activity"/>
    <property type="evidence" value="ECO:0007669"/>
    <property type="project" value="InterPro"/>
</dbReference>
<keyword evidence="2" id="KW-0813">Transport</keyword>
<feature type="transmembrane region" description="Helical" evidence="8">
    <location>
        <begin position="160"/>
        <end position="177"/>
    </location>
</feature>
<feature type="transmembrane region" description="Helical" evidence="8">
    <location>
        <begin position="207"/>
        <end position="227"/>
    </location>
</feature>
<keyword evidence="3" id="KW-1003">Cell membrane</keyword>
<keyword evidence="5 8" id="KW-0812">Transmembrane</keyword>
<evidence type="ECO:0000313" key="9">
    <source>
        <dbReference type="EMBL" id="GEO13259.1"/>
    </source>
</evidence>
<dbReference type="Pfam" id="PF02653">
    <property type="entry name" value="BPD_transp_2"/>
    <property type="match status" value="1"/>
</dbReference>
<dbReference type="EMBL" id="BJYU01000008">
    <property type="protein sequence ID" value="GEO13259.1"/>
    <property type="molecule type" value="Genomic_DNA"/>
</dbReference>
<feature type="transmembrane region" description="Helical" evidence="8">
    <location>
        <begin position="289"/>
        <end position="306"/>
    </location>
</feature>
<keyword evidence="7 8" id="KW-0472">Membrane</keyword>
<gene>
    <name evidence="9" type="primary">rbsC_1</name>
    <name evidence="9" type="ORF">MAE02_09550</name>
</gene>
<feature type="transmembrane region" description="Helical" evidence="8">
    <location>
        <begin position="36"/>
        <end position="55"/>
    </location>
</feature>
<evidence type="ECO:0000256" key="2">
    <source>
        <dbReference type="ARBA" id="ARBA00022448"/>
    </source>
</evidence>
<sequence length="319" mass="32328">MRHFLSTYGTALAGLAIVIFFAVATPAFATPGNLSIILKETSFLAILALGFALALMTAELDLSIAEVASLAAVITGALVHAGQPVWIAVAAGLGAGLLCGVANGLAVTSLRVPSLIATLGTAAVAKGLAFMITQGVAFVGRWPTGFTGLARGSLLGVPNLVWWLVGVAATIFVFVNWTRAGSHLVATGEAEEAARLAGIRTARMKRLGLGLSGLLAGGTAVLLAASVSSAAPNMAGDHFLYAIAAVLLGMTMFTPGKPNVIGTLVAAFTLKALGNGLILLGAAYYVQDIVLGLIIVGSVALSAAAMRRAAFVKKLSFRT</sequence>
<comment type="subcellular location">
    <subcellularLocation>
        <location evidence="1">Cell membrane</location>
        <topology evidence="1">Multi-pass membrane protein</topology>
    </subcellularLocation>
</comment>
<dbReference type="RefSeq" id="WP_114185410.1">
    <property type="nucleotide sequence ID" value="NZ_BJYU01000008.1"/>
</dbReference>
<dbReference type="PANTHER" id="PTHR32196">
    <property type="entry name" value="ABC TRANSPORTER PERMEASE PROTEIN YPHD-RELATED-RELATED"/>
    <property type="match status" value="1"/>
</dbReference>
<evidence type="ECO:0000256" key="8">
    <source>
        <dbReference type="SAM" id="Phobius"/>
    </source>
</evidence>
<evidence type="ECO:0000256" key="7">
    <source>
        <dbReference type="ARBA" id="ARBA00023136"/>
    </source>
</evidence>
<keyword evidence="10" id="KW-1185">Reference proteome</keyword>
<evidence type="ECO:0000256" key="3">
    <source>
        <dbReference type="ARBA" id="ARBA00022475"/>
    </source>
</evidence>
<accession>A0A512BMS9</accession>
<evidence type="ECO:0000256" key="6">
    <source>
        <dbReference type="ARBA" id="ARBA00022989"/>
    </source>
</evidence>
<comment type="caution">
    <text evidence="9">The sequence shown here is derived from an EMBL/GenBank/DDBJ whole genome shotgun (WGS) entry which is preliminary data.</text>
</comment>
<evidence type="ECO:0000256" key="1">
    <source>
        <dbReference type="ARBA" id="ARBA00004651"/>
    </source>
</evidence>
<dbReference type="PANTHER" id="PTHR32196:SF21">
    <property type="entry name" value="ABC TRANSPORTER PERMEASE PROTEIN YPHD-RELATED"/>
    <property type="match status" value="1"/>
</dbReference>
<dbReference type="InterPro" id="IPR001851">
    <property type="entry name" value="ABC_transp_permease"/>
</dbReference>
<dbReference type="Proteomes" id="UP000321085">
    <property type="component" value="Unassembled WGS sequence"/>
</dbReference>
<dbReference type="GO" id="GO:0005886">
    <property type="term" value="C:plasma membrane"/>
    <property type="evidence" value="ECO:0007669"/>
    <property type="project" value="UniProtKB-SubCell"/>
</dbReference>
<organism evidence="9 10">
    <name type="scientific">Microvirga aerophila</name>
    <dbReference type="NCBI Taxonomy" id="670291"/>
    <lineage>
        <taxon>Bacteria</taxon>
        <taxon>Pseudomonadati</taxon>
        <taxon>Pseudomonadota</taxon>
        <taxon>Alphaproteobacteria</taxon>
        <taxon>Hyphomicrobiales</taxon>
        <taxon>Methylobacteriaceae</taxon>
        <taxon>Microvirga</taxon>
    </lineage>
</organism>
<dbReference type="AlphaFoldDB" id="A0A512BMS9"/>
<feature type="transmembrane region" description="Helical" evidence="8">
    <location>
        <begin position="115"/>
        <end position="140"/>
    </location>
</feature>
<feature type="transmembrane region" description="Helical" evidence="8">
    <location>
        <begin position="263"/>
        <end position="283"/>
    </location>
</feature>
<feature type="transmembrane region" description="Helical" evidence="8">
    <location>
        <begin position="62"/>
        <end position="79"/>
    </location>
</feature>
<evidence type="ECO:0000313" key="10">
    <source>
        <dbReference type="Proteomes" id="UP000321085"/>
    </source>
</evidence>
<feature type="transmembrane region" description="Helical" evidence="8">
    <location>
        <begin position="12"/>
        <end position="30"/>
    </location>
</feature>
<dbReference type="OrthoDB" id="9808136at2"/>
<dbReference type="CDD" id="cd06579">
    <property type="entry name" value="TM_PBP1_transp_AraH_like"/>
    <property type="match status" value="1"/>
</dbReference>
<feature type="transmembrane region" description="Helical" evidence="8">
    <location>
        <begin position="85"/>
        <end position="108"/>
    </location>
</feature>
<evidence type="ECO:0000256" key="5">
    <source>
        <dbReference type="ARBA" id="ARBA00022692"/>
    </source>
</evidence>
<protein>
    <submittedName>
        <fullName evidence="9">Sugar ABC transporter permease</fullName>
    </submittedName>
</protein>
<name>A0A512BMS9_9HYPH</name>